<evidence type="ECO:0000256" key="2">
    <source>
        <dbReference type="ARBA" id="ARBA00022540"/>
    </source>
</evidence>
<dbReference type="OrthoDB" id="417252at2759"/>
<dbReference type="InterPro" id="IPR000717">
    <property type="entry name" value="PCI_dom"/>
</dbReference>
<dbReference type="RefSeq" id="XP_067916505.1">
    <property type="nucleotide sequence ID" value="XM_068071519.1"/>
</dbReference>
<dbReference type="InterPro" id="IPR016650">
    <property type="entry name" value="eIF3e"/>
</dbReference>
<keyword evidence="7" id="KW-1185">Reference proteome</keyword>
<gene>
    <name evidence="6" type="ORF">CSUI_011421</name>
</gene>
<keyword evidence="1" id="KW-0963">Cytoplasm</keyword>
<dbReference type="GO" id="GO:0003743">
    <property type="term" value="F:translation initiation factor activity"/>
    <property type="evidence" value="ECO:0007669"/>
    <property type="project" value="UniProtKB-KW"/>
</dbReference>
<dbReference type="Proteomes" id="UP000221165">
    <property type="component" value="Unassembled WGS sequence"/>
</dbReference>
<dbReference type="EMBL" id="MIGC01011565">
    <property type="protein sequence ID" value="PHJ14769.1"/>
    <property type="molecule type" value="Genomic_DNA"/>
</dbReference>
<protein>
    <submittedName>
        <fullName evidence="6">Pci domain-containing protein</fullName>
    </submittedName>
</protein>
<dbReference type="Pfam" id="PF21357">
    <property type="entry name" value="EIF3E_C"/>
    <property type="match status" value="1"/>
</dbReference>
<keyword evidence="2" id="KW-0396">Initiation factor</keyword>
<evidence type="ECO:0000313" key="6">
    <source>
        <dbReference type="EMBL" id="PHJ14769.1"/>
    </source>
</evidence>
<reference evidence="6 7" key="1">
    <citation type="journal article" date="2017" name="Int. J. Parasitol.">
        <title>The genome of the protozoan parasite Cystoisospora suis and a reverse vaccinology approach to identify vaccine candidates.</title>
        <authorList>
            <person name="Palmieri N."/>
            <person name="Shrestha A."/>
            <person name="Ruttkowski B."/>
            <person name="Beck T."/>
            <person name="Vogl C."/>
            <person name="Tomley F."/>
            <person name="Blake D.P."/>
            <person name="Joachim A."/>
        </authorList>
    </citation>
    <scope>NUCLEOTIDE SEQUENCE [LARGE SCALE GENOMIC DNA]</scope>
    <source>
        <strain evidence="6 7">Wien I</strain>
    </source>
</reference>
<evidence type="ECO:0000256" key="1">
    <source>
        <dbReference type="ARBA" id="ARBA00022490"/>
    </source>
</evidence>
<comment type="caution">
    <text evidence="6">The sequence shown here is derived from an EMBL/GenBank/DDBJ whole genome shotgun (WGS) entry which is preliminary data.</text>
</comment>
<accession>A0A2C6KBA1</accession>
<feature type="non-terminal residue" evidence="6">
    <location>
        <position position="153"/>
    </location>
</feature>
<evidence type="ECO:0000259" key="5">
    <source>
        <dbReference type="PROSITE" id="PS50250"/>
    </source>
</evidence>
<dbReference type="AlphaFoldDB" id="A0A2C6KBA1"/>
<keyword evidence="3" id="KW-0648">Protein biosynthesis</keyword>
<dbReference type="VEuPathDB" id="ToxoDB:CSUI_011421"/>
<dbReference type="GO" id="GO:0005852">
    <property type="term" value="C:eukaryotic translation initiation factor 3 complex"/>
    <property type="evidence" value="ECO:0007669"/>
    <property type="project" value="InterPro"/>
</dbReference>
<dbReference type="Pfam" id="PF01399">
    <property type="entry name" value="PCI"/>
    <property type="match status" value="1"/>
</dbReference>
<organism evidence="6 7">
    <name type="scientific">Cystoisospora suis</name>
    <dbReference type="NCBI Taxonomy" id="483139"/>
    <lineage>
        <taxon>Eukaryota</taxon>
        <taxon>Sar</taxon>
        <taxon>Alveolata</taxon>
        <taxon>Apicomplexa</taxon>
        <taxon>Conoidasida</taxon>
        <taxon>Coccidia</taxon>
        <taxon>Eucoccidiorida</taxon>
        <taxon>Eimeriorina</taxon>
        <taxon>Sarcocystidae</taxon>
        <taxon>Cystoisospora</taxon>
    </lineage>
</organism>
<evidence type="ECO:0000313" key="7">
    <source>
        <dbReference type="Proteomes" id="UP000221165"/>
    </source>
</evidence>
<feature type="region of interest" description="Disordered" evidence="4">
    <location>
        <begin position="82"/>
        <end position="131"/>
    </location>
</feature>
<dbReference type="PROSITE" id="PS50250">
    <property type="entry name" value="PCI"/>
    <property type="match status" value="1"/>
</dbReference>
<dbReference type="GeneID" id="94434730"/>
<evidence type="ECO:0000256" key="4">
    <source>
        <dbReference type="SAM" id="MobiDB-lite"/>
    </source>
</evidence>
<proteinExistence type="predicted"/>
<evidence type="ECO:0000256" key="3">
    <source>
        <dbReference type="ARBA" id="ARBA00022917"/>
    </source>
</evidence>
<dbReference type="PANTHER" id="PTHR10317">
    <property type="entry name" value="EUKARYOTIC TRANSLATION INITIATION FACTOR 3 SUBUNIT E"/>
    <property type="match status" value="1"/>
</dbReference>
<feature type="domain" description="PCI" evidence="5">
    <location>
        <begin position="1"/>
        <end position="44"/>
    </location>
</feature>
<name>A0A2C6KBA1_9APIC</name>
<sequence>MIAKKVNMSPEAAERWIVNLIRHARLEARIDSEKNRVQMSAAPPNLYQQVIDKTRNLCIRSSMILQNISRPVGFGGREGDDIVGAPGRSNRGRGRGRQWVQGGDGERGNFYRDGGGRGGRGQRGHFGEGRRDPMAAVAASLASRRQDDTAFAV</sequence>